<evidence type="ECO:0000256" key="1">
    <source>
        <dbReference type="ARBA" id="ARBA00035644"/>
    </source>
</evidence>
<dbReference type="Proteomes" id="UP000308917">
    <property type="component" value="Unassembled WGS sequence"/>
</dbReference>
<reference evidence="4 5" key="1">
    <citation type="journal article" date="2015" name="Antonie Van Leeuwenhoek">
        <title>Lampropedia puyangensis sp. nov., isolated from symptomatic bark of Populus ? euramericana canker and emended description of Lampropedia hyalina (Ehrenberg 1832) Lee et al. 2004.</title>
        <authorList>
            <person name="Li Y."/>
            <person name="Wang T."/>
            <person name="Piao C.G."/>
            <person name="Wang L.F."/>
            <person name="Tian G.Z."/>
            <person name="Zhu T.H."/>
            <person name="Guo M.W."/>
        </authorList>
    </citation>
    <scope>NUCLEOTIDE SEQUENCE [LARGE SCALE GENOMIC DNA]</scope>
    <source>
        <strain evidence="4 5">2-bin</strain>
    </source>
</reference>
<dbReference type="InterPro" id="IPR017938">
    <property type="entry name" value="Riboflavin_synthase-like_b-brl"/>
</dbReference>
<dbReference type="FunFam" id="2.40.30.10:FF:000055">
    <property type="entry name" value="Siderophore-interacting family protein"/>
    <property type="match status" value="1"/>
</dbReference>
<evidence type="ECO:0000313" key="4">
    <source>
        <dbReference type="EMBL" id="THT99952.1"/>
    </source>
</evidence>
<dbReference type="Gene3D" id="2.40.30.10">
    <property type="entry name" value="Translation factors"/>
    <property type="match status" value="1"/>
</dbReference>
<keyword evidence="5" id="KW-1185">Reference proteome</keyword>
<gene>
    <name evidence="4" type="ORF">E9531_11530</name>
</gene>
<dbReference type="EMBL" id="STFG01000012">
    <property type="protein sequence ID" value="THT99952.1"/>
    <property type="molecule type" value="Genomic_DNA"/>
</dbReference>
<dbReference type="OrthoDB" id="9814826at2"/>
<sequence>MTNTHPPAQTAAKPEFASDHASQASAKNRQTERVRHTLHMRRVEVVHTERITPHLIRITVAGDALSGFTSPGFDDHAKLFFPDPETGALTLPTVSSDGKIDWGESERPQARDYTPRQFDAQTNTLTLDFALHQAGPATAWAERAKQGDALGVAGPRGSFLIPTDFDWHLLVGDDTGLPAIWRRLQELPTDANALVVVEVDSPADQVPLPSAAQVRVVWAYRQEGRAAPLLDAVRAQDFPSGDFYAWVACESLAAKAIREHLVTERQANPRWVRASGYWRKGAAATHETHE</sequence>
<dbReference type="CDD" id="cd06193">
    <property type="entry name" value="siderophore_interacting"/>
    <property type="match status" value="1"/>
</dbReference>
<organism evidence="4 5">
    <name type="scientific">Lampropedia puyangensis</name>
    <dbReference type="NCBI Taxonomy" id="1330072"/>
    <lineage>
        <taxon>Bacteria</taxon>
        <taxon>Pseudomonadati</taxon>
        <taxon>Pseudomonadota</taxon>
        <taxon>Betaproteobacteria</taxon>
        <taxon>Burkholderiales</taxon>
        <taxon>Comamonadaceae</taxon>
        <taxon>Lampropedia</taxon>
    </lineage>
</organism>
<dbReference type="PROSITE" id="PS51384">
    <property type="entry name" value="FAD_FR"/>
    <property type="match status" value="1"/>
</dbReference>
<evidence type="ECO:0000259" key="3">
    <source>
        <dbReference type="PROSITE" id="PS51384"/>
    </source>
</evidence>
<dbReference type="Pfam" id="PF04954">
    <property type="entry name" value="SIP"/>
    <property type="match status" value="1"/>
</dbReference>
<comment type="similarity">
    <text evidence="1">Belongs to the SIP oxidoreductase family.</text>
</comment>
<feature type="domain" description="FAD-binding FR-type" evidence="3">
    <location>
        <begin position="38"/>
        <end position="162"/>
    </location>
</feature>
<dbReference type="AlphaFoldDB" id="A0A4S8EYH1"/>
<evidence type="ECO:0000256" key="2">
    <source>
        <dbReference type="SAM" id="MobiDB-lite"/>
    </source>
</evidence>
<dbReference type="Gene3D" id="3.40.50.80">
    <property type="entry name" value="Nucleotide-binding domain of ferredoxin-NADP reductase (FNR) module"/>
    <property type="match status" value="1"/>
</dbReference>
<evidence type="ECO:0000313" key="5">
    <source>
        <dbReference type="Proteomes" id="UP000308917"/>
    </source>
</evidence>
<dbReference type="PANTHER" id="PTHR30157:SF0">
    <property type="entry name" value="NADPH-DEPENDENT FERRIC-CHELATE REDUCTASE"/>
    <property type="match status" value="1"/>
</dbReference>
<dbReference type="InterPro" id="IPR039374">
    <property type="entry name" value="SIP_fam"/>
</dbReference>
<dbReference type="SUPFAM" id="SSF63380">
    <property type="entry name" value="Riboflavin synthase domain-like"/>
    <property type="match status" value="1"/>
</dbReference>
<dbReference type="InterPro" id="IPR007037">
    <property type="entry name" value="SIP_rossman_dom"/>
</dbReference>
<accession>A0A4S8EYH1</accession>
<dbReference type="Pfam" id="PF08021">
    <property type="entry name" value="FAD_binding_9"/>
    <property type="match status" value="1"/>
</dbReference>
<dbReference type="InterPro" id="IPR017927">
    <property type="entry name" value="FAD-bd_FR_type"/>
</dbReference>
<dbReference type="PANTHER" id="PTHR30157">
    <property type="entry name" value="FERRIC REDUCTASE, NADPH-DEPENDENT"/>
    <property type="match status" value="1"/>
</dbReference>
<proteinExistence type="inferred from homology"/>
<protein>
    <submittedName>
        <fullName evidence="4">Siderophore-interacting protein</fullName>
    </submittedName>
</protein>
<dbReference type="GO" id="GO:0016491">
    <property type="term" value="F:oxidoreductase activity"/>
    <property type="evidence" value="ECO:0007669"/>
    <property type="project" value="InterPro"/>
</dbReference>
<dbReference type="InterPro" id="IPR013113">
    <property type="entry name" value="SIP_FAD-bd"/>
</dbReference>
<name>A0A4S8EYH1_9BURK</name>
<feature type="region of interest" description="Disordered" evidence="2">
    <location>
        <begin position="1"/>
        <end position="34"/>
    </location>
</feature>
<dbReference type="InterPro" id="IPR039261">
    <property type="entry name" value="FNR_nucleotide-bd"/>
</dbReference>
<comment type="caution">
    <text evidence="4">The sequence shown here is derived from an EMBL/GenBank/DDBJ whole genome shotgun (WGS) entry which is preliminary data.</text>
</comment>